<dbReference type="OrthoDB" id="2691104at2759"/>
<dbReference type="Pfam" id="PF17667">
    <property type="entry name" value="Pkinase_fungal"/>
    <property type="match status" value="1"/>
</dbReference>
<dbReference type="InParanoid" id="A0A0C9ZN68"/>
<evidence type="ECO:0000313" key="3">
    <source>
        <dbReference type="Proteomes" id="UP000054485"/>
    </source>
</evidence>
<dbReference type="Proteomes" id="UP000054485">
    <property type="component" value="Unassembled WGS sequence"/>
</dbReference>
<protein>
    <recommendedName>
        <fullName evidence="1">Fungal-type protein kinase domain-containing protein</fullName>
    </recommendedName>
</protein>
<dbReference type="InterPro" id="IPR040976">
    <property type="entry name" value="Pkinase_fungal"/>
</dbReference>
<dbReference type="Gene3D" id="1.10.510.10">
    <property type="entry name" value="Transferase(Phosphotransferase) domain 1"/>
    <property type="match status" value="1"/>
</dbReference>
<accession>A0A0C9ZN68</accession>
<keyword evidence="3" id="KW-1185">Reference proteome</keyword>
<dbReference type="InterPro" id="IPR011009">
    <property type="entry name" value="Kinase-like_dom_sf"/>
</dbReference>
<reference evidence="3" key="2">
    <citation type="submission" date="2015-01" db="EMBL/GenBank/DDBJ databases">
        <title>Evolutionary Origins and Diversification of the Mycorrhizal Mutualists.</title>
        <authorList>
            <consortium name="DOE Joint Genome Institute"/>
            <consortium name="Mycorrhizal Genomics Consortium"/>
            <person name="Kohler A."/>
            <person name="Kuo A."/>
            <person name="Nagy L.G."/>
            <person name="Floudas D."/>
            <person name="Copeland A."/>
            <person name="Barry K.W."/>
            <person name="Cichocki N."/>
            <person name="Veneault-Fourrey C."/>
            <person name="LaButti K."/>
            <person name="Lindquist E.A."/>
            <person name="Lipzen A."/>
            <person name="Lundell T."/>
            <person name="Morin E."/>
            <person name="Murat C."/>
            <person name="Riley R."/>
            <person name="Ohm R."/>
            <person name="Sun H."/>
            <person name="Tunlid A."/>
            <person name="Henrissat B."/>
            <person name="Grigoriev I.V."/>
            <person name="Hibbett D.S."/>
            <person name="Martin F."/>
        </authorList>
    </citation>
    <scope>NUCLEOTIDE SEQUENCE [LARGE SCALE GENOMIC DNA]</scope>
    <source>
        <strain evidence="3">UH-Slu-Lm8-n1</strain>
    </source>
</reference>
<organism evidence="2 3">
    <name type="scientific">Suillus luteus UH-Slu-Lm8-n1</name>
    <dbReference type="NCBI Taxonomy" id="930992"/>
    <lineage>
        <taxon>Eukaryota</taxon>
        <taxon>Fungi</taxon>
        <taxon>Dikarya</taxon>
        <taxon>Basidiomycota</taxon>
        <taxon>Agaricomycotina</taxon>
        <taxon>Agaricomycetes</taxon>
        <taxon>Agaricomycetidae</taxon>
        <taxon>Boletales</taxon>
        <taxon>Suillineae</taxon>
        <taxon>Suillaceae</taxon>
        <taxon>Suillus</taxon>
    </lineage>
</organism>
<evidence type="ECO:0000259" key="1">
    <source>
        <dbReference type="Pfam" id="PF17667"/>
    </source>
</evidence>
<evidence type="ECO:0000313" key="2">
    <source>
        <dbReference type="EMBL" id="KIK39025.1"/>
    </source>
</evidence>
<proteinExistence type="predicted"/>
<sequence>MSPQAVSSNVVSKYIGDLCFRMKDTEVKSHSTEMIRFHEFERAFTMKIKTTQGFNDVERGGRVDVLLYITVSRKLLPITTLTGDQFLAAWWQIVTSHRALWKKGVRHCAISPSNCMGHHLGGRFIAVFIDFDLSSTKRDGPGGFECIGTLPFMALNLLTPKAIAGDVEHVYRHNAESFIWVLAWICLRYDDGKLLRKNRPLDEWLTVDAIGCHKEKAYFLTRLLKMNPTPSHQKNFDVAMQCLAVIYTYTGPFASVPVDDEVVFNTWLQNHVPENVLEG</sequence>
<dbReference type="HOGENOM" id="CLU_045218_0_0_1"/>
<dbReference type="AlphaFoldDB" id="A0A0C9ZN68"/>
<dbReference type="PANTHER" id="PTHR38248:SF2">
    <property type="entry name" value="FUNK1 11"/>
    <property type="match status" value="1"/>
</dbReference>
<feature type="domain" description="Fungal-type protein kinase" evidence="1">
    <location>
        <begin position="85"/>
        <end position="186"/>
    </location>
</feature>
<dbReference type="EMBL" id="KN835362">
    <property type="protein sequence ID" value="KIK39025.1"/>
    <property type="molecule type" value="Genomic_DNA"/>
</dbReference>
<gene>
    <name evidence="2" type="ORF">CY34DRAFT_14651</name>
</gene>
<dbReference type="SUPFAM" id="SSF56112">
    <property type="entry name" value="Protein kinase-like (PK-like)"/>
    <property type="match status" value="1"/>
</dbReference>
<dbReference type="STRING" id="930992.A0A0C9ZN68"/>
<name>A0A0C9ZN68_9AGAM</name>
<dbReference type="PANTHER" id="PTHR38248">
    <property type="entry name" value="FUNK1 6"/>
    <property type="match status" value="1"/>
</dbReference>
<reference evidence="2 3" key="1">
    <citation type="submission" date="2014-04" db="EMBL/GenBank/DDBJ databases">
        <authorList>
            <consortium name="DOE Joint Genome Institute"/>
            <person name="Kuo A."/>
            <person name="Ruytinx J."/>
            <person name="Rineau F."/>
            <person name="Colpaert J."/>
            <person name="Kohler A."/>
            <person name="Nagy L.G."/>
            <person name="Floudas D."/>
            <person name="Copeland A."/>
            <person name="Barry K.W."/>
            <person name="Cichocki N."/>
            <person name="Veneault-Fourrey C."/>
            <person name="LaButti K."/>
            <person name="Lindquist E.A."/>
            <person name="Lipzen A."/>
            <person name="Lundell T."/>
            <person name="Morin E."/>
            <person name="Murat C."/>
            <person name="Sun H."/>
            <person name="Tunlid A."/>
            <person name="Henrissat B."/>
            <person name="Grigoriev I.V."/>
            <person name="Hibbett D.S."/>
            <person name="Martin F."/>
            <person name="Nordberg H.P."/>
            <person name="Cantor M.N."/>
            <person name="Hua S.X."/>
        </authorList>
    </citation>
    <scope>NUCLEOTIDE SEQUENCE [LARGE SCALE GENOMIC DNA]</scope>
    <source>
        <strain evidence="2 3">UH-Slu-Lm8-n1</strain>
    </source>
</reference>